<evidence type="ECO:0000256" key="1">
    <source>
        <dbReference type="SAM" id="Phobius"/>
    </source>
</evidence>
<keyword evidence="1" id="KW-0812">Transmembrane</keyword>
<feature type="chain" id="PRO_5043831251" evidence="2">
    <location>
        <begin position="24"/>
        <end position="161"/>
    </location>
</feature>
<organism evidence="3 4">
    <name type="scientific">Elysia marginata</name>
    <dbReference type="NCBI Taxonomy" id="1093978"/>
    <lineage>
        <taxon>Eukaryota</taxon>
        <taxon>Metazoa</taxon>
        <taxon>Spiralia</taxon>
        <taxon>Lophotrochozoa</taxon>
        <taxon>Mollusca</taxon>
        <taxon>Gastropoda</taxon>
        <taxon>Heterobranchia</taxon>
        <taxon>Euthyneura</taxon>
        <taxon>Panpulmonata</taxon>
        <taxon>Sacoglossa</taxon>
        <taxon>Placobranchoidea</taxon>
        <taxon>Plakobranchidae</taxon>
        <taxon>Elysia</taxon>
    </lineage>
</organism>
<keyword evidence="1" id="KW-1133">Transmembrane helix</keyword>
<feature type="transmembrane region" description="Helical" evidence="1">
    <location>
        <begin position="65"/>
        <end position="85"/>
    </location>
</feature>
<reference evidence="3 4" key="1">
    <citation type="journal article" date="2021" name="Elife">
        <title>Chloroplast acquisition without the gene transfer in kleptoplastic sea slugs, Plakobranchus ocellatus.</title>
        <authorList>
            <person name="Maeda T."/>
            <person name="Takahashi S."/>
            <person name="Yoshida T."/>
            <person name="Shimamura S."/>
            <person name="Takaki Y."/>
            <person name="Nagai Y."/>
            <person name="Toyoda A."/>
            <person name="Suzuki Y."/>
            <person name="Arimoto A."/>
            <person name="Ishii H."/>
            <person name="Satoh N."/>
            <person name="Nishiyama T."/>
            <person name="Hasebe M."/>
            <person name="Maruyama T."/>
            <person name="Minagawa J."/>
            <person name="Obokata J."/>
            <person name="Shigenobu S."/>
        </authorList>
    </citation>
    <scope>NUCLEOTIDE SEQUENCE [LARGE SCALE GENOMIC DNA]</scope>
</reference>
<comment type="caution">
    <text evidence="3">The sequence shown here is derived from an EMBL/GenBank/DDBJ whole genome shotgun (WGS) entry which is preliminary data.</text>
</comment>
<protein>
    <submittedName>
        <fullName evidence="3">Uncharacterized protein</fullName>
    </submittedName>
</protein>
<keyword evidence="4" id="KW-1185">Reference proteome</keyword>
<dbReference type="Proteomes" id="UP000762676">
    <property type="component" value="Unassembled WGS sequence"/>
</dbReference>
<evidence type="ECO:0000313" key="3">
    <source>
        <dbReference type="EMBL" id="GFR64525.1"/>
    </source>
</evidence>
<dbReference type="AlphaFoldDB" id="A0AAV4EV88"/>
<evidence type="ECO:0000256" key="2">
    <source>
        <dbReference type="SAM" id="SignalP"/>
    </source>
</evidence>
<name>A0AAV4EV88_9GAST</name>
<keyword evidence="2" id="KW-0732">Signal</keyword>
<feature type="signal peptide" evidence="2">
    <location>
        <begin position="1"/>
        <end position="23"/>
    </location>
</feature>
<sequence length="161" mass="17580">MMMMLMAMMMMLMAMMMIVVVLSTSGDQTPRRPTSTQRVTAEAEELIKTSRAHFESTTVTEISSIVMRTFLVCLLVVAIIGLVLADDKDKKKGVKGVLNNIWKKTKTAAKWLGDNTVSGHTVKFSANLVKGAIDKIKDAVKGKKKVVADVEDTDPKGVSGF</sequence>
<gene>
    <name evidence="3" type="ORF">ElyMa_005509900</name>
</gene>
<keyword evidence="1" id="KW-0472">Membrane</keyword>
<accession>A0AAV4EV88</accession>
<proteinExistence type="predicted"/>
<evidence type="ECO:0000313" key="4">
    <source>
        <dbReference type="Proteomes" id="UP000762676"/>
    </source>
</evidence>
<dbReference type="EMBL" id="BMAT01010986">
    <property type="protein sequence ID" value="GFR64525.1"/>
    <property type="molecule type" value="Genomic_DNA"/>
</dbReference>